<dbReference type="Proteomes" id="UP000544122">
    <property type="component" value="Unassembled WGS sequence"/>
</dbReference>
<name>A0A7Y4GTC1_9BRAD</name>
<sequence>MTIADNLYRFQDGKLSKCDMPAWFLKATESDDAIGWAETLSRAGCRQVESFGDIDNLNLYRTPDDGFLIEYVDVEELVVSVLIYDRADYLTFRAQYIAPLASLIMESDRQDVWDKEQANK</sequence>
<evidence type="ECO:0000313" key="2">
    <source>
        <dbReference type="Proteomes" id="UP000544122"/>
    </source>
</evidence>
<organism evidence="1 2">
    <name type="scientific">Bradyrhizobium australiense</name>
    <dbReference type="NCBI Taxonomy" id="2721161"/>
    <lineage>
        <taxon>Bacteria</taxon>
        <taxon>Pseudomonadati</taxon>
        <taxon>Pseudomonadota</taxon>
        <taxon>Alphaproteobacteria</taxon>
        <taxon>Hyphomicrobiales</taxon>
        <taxon>Nitrobacteraceae</taxon>
        <taxon>Bradyrhizobium</taxon>
    </lineage>
</organism>
<evidence type="ECO:0000313" key="1">
    <source>
        <dbReference type="EMBL" id="NOJ41377.1"/>
    </source>
</evidence>
<comment type="caution">
    <text evidence="1">The sequence shown here is derived from an EMBL/GenBank/DDBJ whole genome shotgun (WGS) entry which is preliminary data.</text>
</comment>
<gene>
    <name evidence="1" type="ORF">HCN58_17495</name>
</gene>
<reference evidence="1 2" key="1">
    <citation type="submission" date="2020-03" db="EMBL/GenBank/DDBJ databases">
        <title>Bradyrhizobium diversity isolated from nodules of Indigofera sp.</title>
        <authorList>
            <person name="Klepa M."/>
            <person name="Helene L."/>
            <person name="Hungria M."/>
        </authorList>
    </citation>
    <scope>NUCLEOTIDE SEQUENCE [LARGE SCALE GENOMIC DNA]</scope>
    <source>
        <strain evidence="1 2">WSM 1791</strain>
    </source>
</reference>
<accession>A0A7Y4GTC1</accession>
<proteinExistence type="predicted"/>
<dbReference type="AlphaFoldDB" id="A0A7Y4GTC1"/>
<dbReference type="RefSeq" id="WP_171580635.1">
    <property type="nucleotide sequence ID" value="NZ_JAAVLX010000005.1"/>
</dbReference>
<protein>
    <submittedName>
        <fullName evidence="1">Uncharacterized protein</fullName>
    </submittedName>
</protein>
<dbReference type="EMBL" id="JAAVLX010000005">
    <property type="protein sequence ID" value="NOJ41377.1"/>
    <property type="molecule type" value="Genomic_DNA"/>
</dbReference>
<keyword evidence="2" id="KW-1185">Reference proteome</keyword>